<evidence type="ECO:0000313" key="4">
    <source>
        <dbReference type="Proteomes" id="UP001500403"/>
    </source>
</evidence>
<comment type="caution">
    <text evidence="3">The sequence shown here is derived from an EMBL/GenBank/DDBJ whole genome shotgun (WGS) entry which is preliminary data.</text>
</comment>
<reference evidence="3 4" key="1">
    <citation type="journal article" date="2019" name="Int. J. Syst. Evol. Microbiol.">
        <title>The Global Catalogue of Microorganisms (GCM) 10K type strain sequencing project: providing services to taxonomists for standard genome sequencing and annotation.</title>
        <authorList>
            <consortium name="The Broad Institute Genomics Platform"/>
            <consortium name="The Broad Institute Genome Sequencing Center for Infectious Disease"/>
            <person name="Wu L."/>
            <person name="Ma J."/>
        </authorList>
    </citation>
    <scope>NUCLEOTIDE SEQUENCE [LARGE SCALE GENOMIC DNA]</scope>
    <source>
        <strain evidence="3 4">JCM 9088</strain>
    </source>
</reference>
<evidence type="ECO:0000313" key="3">
    <source>
        <dbReference type="EMBL" id="GAA2955015.1"/>
    </source>
</evidence>
<dbReference type="PANTHER" id="PTHR37981:SF1">
    <property type="entry name" value="SGNH HYDROLASE-TYPE ESTERASE DOMAIN-CONTAINING PROTEIN"/>
    <property type="match status" value="1"/>
</dbReference>
<feature type="domain" description="SGNH hydrolase-type esterase" evidence="2">
    <location>
        <begin position="35"/>
        <end position="257"/>
    </location>
</feature>
<dbReference type="CDD" id="cd01823">
    <property type="entry name" value="SEST_like"/>
    <property type="match status" value="1"/>
</dbReference>
<dbReference type="InterPro" id="IPR013830">
    <property type="entry name" value="SGNH_hydro"/>
</dbReference>
<feature type="signal peptide" evidence="1">
    <location>
        <begin position="1"/>
        <end position="23"/>
    </location>
</feature>
<dbReference type="InterPro" id="IPR036514">
    <property type="entry name" value="SGNH_hydro_sf"/>
</dbReference>
<dbReference type="SUPFAM" id="SSF52266">
    <property type="entry name" value="SGNH hydrolase"/>
    <property type="match status" value="1"/>
</dbReference>
<feature type="chain" id="PRO_5046569244" evidence="1">
    <location>
        <begin position="24"/>
        <end position="270"/>
    </location>
</feature>
<keyword evidence="4" id="KW-1185">Reference proteome</keyword>
<sequence>MRNRVIAVLAALPIVLGGAPAIAAPTAQDETRYVALGDSYAAGNAAGAYDTTSGACRRSTRAYPALWAAQHAVSDFRFAACSGATTADVLRQQLPALSRNTTLVTLTIGGNDLEFSDSTTSCLLPTSTDAACDRALDESERLLREELPQKLQETHQAIEKAAPNAKVVVTGYPHLLETGSQSCTVGTPARRMRFNSLTDETNELTRELAEKQGFLFADVRDPFDSHGICTTTGRQEWITRLTLPTWASFHPTATGHAQGYLPPVTAAING</sequence>
<dbReference type="Pfam" id="PF13472">
    <property type="entry name" value="Lipase_GDSL_2"/>
    <property type="match status" value="1"/>
</dbReference>
<dbReference type="EMBL" id="BAAAUD010000044">
    <property type="protein sequence ID" value="GAA2955015.1"/>
    <property type="molecule type" value="Genomic_DNA"/>
</dbReference>
<proteinExistence type="predicted"/>
<name>A0ABN3XII3_9ACTN</name>
<keyword evidence="1" id="KW-0732">Signal</keyword>
<organism evidence="3 4">
    <name type="scientific">Streptomyces enissocaesilis</name>
    <dbReference type="NCBI Taxonomy" id="332589"/>
    <lineage>
        <taxon>Bacteria</taxon>
        <taxon>Bacillati</taxon>
        <taxon>Actinomycetota</taxon>
        <taxon>Actinomycetes</taxon>
        <taxon>Kitasatosporales</taxon>
        <taxon>Streptomycetaceae</taxon>
        <taxon>Streptomyces</taxon>
        <taxon>Streptomyces rochei group</taxon>
    </lineage>
</organism>
<dbReference type="PANTHER" id="PTHR37981">
    <property type="entry name" value="LIPASE 2"/>
    <property type="match status" value="1"/>
</dbReference>
<dbReference type="InterPro" id="IPR037460">
    <property type="entry name" value="SEST-like"/>
</dbReference>
<evidence type="ECO:0000259" key="2">
    <source>
        <dbReference type="Pfam" id="PF13472"/>
    </source>
</evidence>
<accession>A0ABN3XII3</accession>
<protein>
    <submittedName>
        <fullName evidence="3">SGNH family lipase</fullName>
    </submittedName>
</protein>
<evidence type="ECO:0000256" key="1">
    <source>
        <dbReference type="SAM" id="SignalP"/>
    </source>
</evidence>
<dbReference type="Proteomes" id="UP001500403">
    <property type="component" value="Unassembled WGS sequence"/>
</dbReference>
<gene>
    <name evidence="3" type="ORF">GCM10010446_45090</name>
</gene>
<dbReference type="RefSeq" id="WP_344497355.1">
    <property type="nucleotide sequence ID" value="NZ_BAAAUD010000044.1"/>
</dbReference>
<dbReference type="Gene3D" id="3.40.50.1110">
    <property type="entry name" value="SGNH hydrolase"/>
    <property type="match status" value="1"/>
</dbReference>